<organism evidence="2 3">
    <name type="scientific">Portunus trituberculatus</name>
    <name type="common">Swimming crab</name>
    <name type="synonym">Neptunus trituberculatus</name>
    <dbReference type="NCBI Taxonomy" id="210409"/>
    <lineage>
        <taxon>Eukaryota</taxon>
        <taxon>Metazoa</taxon>
        <taxon>Ecdysozoa</taxon>
        <taxon>Arthropoda</taxon>
        <taxon>Crustacea</taxon>
        <taxon>Multicrustacea</taxon>
        <taxon>Malacostraca</taxon>
        <taxon>Eumalacostraca</taxon>
        <taxon>Eucarida</taxon>
        <taxon>Decapoda</taxon>
        <taxon>Pleocyemata</taxon>
        <taxon>Brachyura</taxon>
        <taxon>Eubrachyura</taxon>
        <taxon>Portunoidea</taxon>
        <taxon>Portunidae</taxon>
        <taxon>Portuninae</taxon>
        <taxon>Portunus</taxon>
    </lineage>
</organism>
<proteinExistence type="predicted"/>
<keyword evidence="3" id="KW-1185">Reference proteome</keyword>
<evidence type="ECO:0000313" key="2">
    <source>
        <dbReference type="EMBL" id="MPC71703.1"/>
    </source>
</evidence>
<dbReference type="EMBL" id="VSRR010033405">
    <property type="protein sequence ID" value="MPC71703.1"/>
    <property type="molecule type" value="Genomic_DNA"/>
</dbReference>
<evidence type="ECO:0000313" key="3">
    <source>
        <dbReference type="Proteomes" id="UP000324222"/>
    </source>
</evidence>
<protein>
    <submittedName>
        <fullName evidence="2">Uncharacterized protein</fullName>
    </submittedName>
</protein>
<gene>
    <name evidence="2" type="ORF">E2C01_065988</name>
</gene>
<dbReference type="Proteomes" id="UP000324222">
    <property type="component" value="Unassembled WGS sequence"/>
</dbReference>
<evidence type="ECO:0000256" key="1">
    <source>
        <dbReference type="SAM" id="MobiDB-lite"/>
    </source>
</evidence>
<feature type="compositionally biased region" description="Polar residues" evidence="1">
    <location>
        <begin position="1"/>
        <end position="24"/>
    </location>
</feature>
<feature type="region of interest" description="Disordered" evidence="1">
    <location>
        <begin position="1"/>
        <end position="34"/>
    </location>
</feature>
<reference evidence="2 3" key="1">
    <citation type="submission" date="2019-05" db="EMBL/GenBank/DDBJ databases">
        <title>Another draft genome of Portunus trituberculatus and its Hox gene families provides insights of decapod evolution.</title>
        <authorList>
            <person name="Jeong J.-H."/>
            <person name="Song I."/>
            <person name="Kim S."/>
            <person name="Choi T."/>
            <person name="Kim D."/>
            <person name="Ryu S."/>
            <person name="Kim W."/>
        </authorList>
    </citation>
    <scope>NUCLEOTIDE SEQUENCE [LARGE SCALE GENOMIC DNA]</scope>
    <source>
        <tissue evidence="2">Muscle</tissue>
    </source>
</reference>
<name>A0A5B7HNL2_PORTR</name>
<sequence>MGQTRWSRHVSSALLTNSNATSGYASKREGRRGLPGAVAHYNEEVTWTAKWGVRNTVLPPQGGEGIGMRLN</sequence>
<dbReference type="AlphaFoldDB" id="A0A5B7HNL2"/>
<comment type="caution">
    <text evidence="2">The sequence shown here is derived from an EMBL/GenBank/DDBJ whole genome shotgun (WGS) entry which is preliminary data.</text>
</comment>
<accession>A0A5B7HNL2</accession>